<dbReference type="PANTHER" id="PTHR11370">
    <property type="entry name" value="DNA-REPAIR PROTEIN XRCC1"/>
    <property type="match status" value="1"/>
</dbReference>
<dbReference type="GeneID" id="107227912"/>
<protein>
    <submittedName>
        <fullName evidence="4">DNA repair protein XRCC1</fullName>
    </submittedName>
</protein>
<dbReference type="FunCoup" id="A0A6J0CE55">
    <property type="interactions" value="1867"/>
</dbReference>
<dbReference type="RefSeq" id="XP_015524680.2">
    <property type="nucleotide sequence ID" value="XM_015669194.2"/>
</dbReference>
<dbReference type="PANTHER" id="PTHR11370:SF5">
    <property type="entry name" value="DNA REPAIR PROTEIN XRCC1"/>
    <property type="match status" value="1"/>
</dbReference>
<dbReference type="SUPFAM" id="SSF52113">
    <property type="entry name" value="BRCT domain"/>
    <property type="match status" value="1"/>
</dbReference>
<gene>
    <name evidence="4" type="primary">LOC107227912</name>
</gene>
<dbReference type="Proteomes" id="UP000829291">
    <property type="component" value="Chromosome 2"/>
</dbReference>
<dbReference type="GO" id="GO:0006284">
    <property type="term" value="P:base-excision repair"/>
    <property type="evidence" value="ECO:0007669"/>
    <property type="project" value="TreeGrafter"/>
</dbReference>
<organism evidence="4">
    <name type="scientific">Neodiprion lecontei</name>
    <name type="common">Redheaded pine sawfly</name>
    <dbReference type="NCBI Taxonomy" id="441921"/>
    <lineage>
        <taxon>Eukaryota</taxon>
        <taxon>Metazoa</taxon>
        <taxon>Ecdysozoa</taxon>
        <taxon>Arthropoda</taxon>
        <taxon>Hexapoda</taxon>
        <taxon>Insecta</taxon>
        <taxon>Pterygota</taxon>
        <taxon>Neoptera</taxon>
        <taxon>Endopterygota</taxon>
        <taxon>Hymenoptera</taxon>
        <taxon>Tenthredinoidea</taxon>
        <taxon>Diprionidae</taxon>
        <taxon>Diprioninae</taxon>
        <taxon>Neodiprion</taxon>
    </lineage>
</organism>
<sequence>MIVKLGKLVSCSSEHPSFPARNLCEHRSGSIGSLTWLCEEPGIKESEAIFELAEPSQITGVDIGNSRCCSVKIAGASSNAPEEWVIIVSHTFMSFNDADHGLFKDQVQLFTKKEISAEVLNRVFNRVKVTCSQPANPRVLFGLSFLILRTDDKLDSGNLDTFGRFKVKEDKGDNSLDKFKEKYIQLMKPKPNSFKVELAKQIESNRVVAVNEKRDETPSRKRLSLKLITPANAAIDENKSTETDKKHEIKKRRLSDKDEKPMESSSKQHSIGILQETRTTMSESINRGRLRCSLCLGNEENVLCKTCNLLVPDKDQANGASRQKPAKPKKPVKNFSALFENVTFSLSGYQNPKRDEIRRKALAMGAKYLVNPNGRNHNCTHLVCAFKNTPKYNQLKGSVKIIDQQWVEDCYDKKTRFPWRRYALDKEEKDLPESEEEVDADTGSTDPLSIYDQDTDSDY</sequence>
<dbReference type="InterPro" id="IPR008979">
    <property type="entry name" value="Galactose-bd-like_sf"/>
</dbReference>
<accession>A0A6J0CE55</accession>
<dbReference type="InterPro" id="IPR036420">
    <property type="entry name" value="BRCT_dom_sf"/>
</dbReference>
<proteinExistence type="predicted"/>
<dbReference type="KEGG" id="nlo:107227912"/>
<dbReference type="InParanoid" id="A0A6J0CE55"/>
<dbReference type="GO" id="GO:0005634">
    <property type="term" value="C:nucleus"/>
    <property type="evidence" value="ECO:0007669"/>
    <property type="project" value="InterPro"/>
</dbReference>
<dbReference type="PROSITE" id="PS50172">
    <property type="entry name" value="BRCT"/>
    <property type="match status" value="1"/>
</dbReference>
<dbReference type="InterPro" id="IPR002706">
    <property type="entry name" value="Xrcc1_N"/>
</dbReference>
<feature type="compositionally biased region" description="Basic and acidic residues" evidence="1">
    <location>
        <begin position="236"/>
        <end position="247"/>
    </location>
</feature>
<dbReference type="InterPro" id="IPR001357">
    <property type="entry name" value="BRCT_dom"/>
</dbReference>
<feature type="region of interest" description="Disordered" evidence="1">
    <location>
        <begin position="425"/>
        <end position="459"/>
    </location>
</feature>
<dbReference type="GO" id="GO:0003684">
    <property type="term" value="F:damaged DNA binding"/>
    <property type="evidence" value="ECO:0007669"/>
    <property type="project" value="InterPro"/>
</dbReference>
<evidence type="ECO:0000313" key="4">
    <source>
        <dbReference type="RefSeq" id="XP_015524680.2"/>
    </source>
</evidence>
<dbReference type="OrthoDB" id="25840at2759"/>
<dbReference type="AlphaFoldDB" id="A0A6J0CE55"/>
<reference evidence="4" key="1">
    <citation type="submission" date="2025-08" db="UniProtKB">
        <authorList>
            <consortium name="RefSeq"/>
        </authorList>
    </citation>
    <scope>IDENTIFICATION</scope>
    <source>
        <tissue evidence="4">Thorax and Abdomen</tissue>
    </source>
</reference>
<dbReference type="Gene3D" id="2.60.120.260">
    <property type="entry name" value="Galactose-binding domain-like"/>
    <property type="match status" value="1"/>
</dbReference>
<dbReference type="Pfam" id="PF01834">
    <property type="entry name" value="XRCC1_N"/>
    <property type="match status" value="1"/>
</dbReference>
<feature type="region of interest" description="Disordered" evidence="1">
    <location>
        <begin position="236"/>
        <end position="271"/>
    </location>
</feature>
<dbReference type="Gene3D" id="3.40.50.10190">
    <property type="entry name" value="BRCT domain"/>
    <property type="match status" value="1"/>
</dbReference>
<dbReference type="Pfam" id="PF00533">
    <property type="entry name" value="BRCT"/>
    <property type="match status" value="1"/>
</dbReference>
<dbReference type="SMART" id="SM00292">
    <property type="entry name" value="BRCT"/>
    <property type="match status" value="1"/>
</dbReference>
<dbReference type="GO" id="GO:0000012">
    <property type="term" value="P:single strand break repair"/>
    <property type="evidence" value="ECO:0007669"/>
    <property type="project" value="InterPro"/>
</dbReference>
<feature type="domain" description="BRCT" evidence="2">
    <location>
        <begin position="334"/>
        <end position="424"/>
    </location>
</feature>
<dbReference type="SUPFAM" id="SSF49785">
    <property type="entry name" value="Galactose-binding domain-like"/>
    <property type="match status" value="1"/>
</dbReference>
<evidence type="ECO:0000256" key="1">
    <source>
        <dbReference type="SAM" id="MobiDB-lite"/>
    </source>
</evidence>
<evidence type="ECO:0000313" key="3">
    <source>
        <dbReference type="Proteomes" id="UP000829291"/>
    </source>
</evidence>
<evidence type="ECO:0000259" key="2">
    <source>
        <dbReference type="PROSITE" id="PS50172"/>
    </source>
</evidence>
<keyword evidence="3" id="KW-1185">Reference proteome</keyword>
<name>A0A6J0CE55_NEOLC</name>